<keyword evidence="1 4" id="KW-0349">Heme</keyword>
<dbReference type="PROSITE" id="PS51007">
    <property type="entry name" value="CYTC"/>
    <property type="match status" value="1"/>
</dbReference>
<proteinExistence type="predicted"/>
<dbReference type="GO" id="GO:0046872">
    <property type="term" value="F:metal ion binding"/>
    <property type="evidence" value="ECO:0007669"/>
    <property type="project" value="UniProtKB-KW"/>
</dbReference>
<dbReference type="AlphaFoldDB" id="A0A285NI43"/>
<keyword evidence="3 4" id="KW-0408">Iron</keyword>
<dbReference type="Gene3D" id="1.10.760.10">
    <property type="entry name" value="Cytochrome c-like domain"/>
    <property type="match status" value="1"/>
</dbReference>
<evidence type="ECO:0000256" key="3">
    <source>
        <dbReference type="ARBA" id="ARBA00023004"/>
    </source>
</evidence>
<evidence type="ECO:0000256" key="5">
    <source>
        <dbReference type="SAM" id="SignalP"/>
    </source>
</evidence>
<dbReference type="SUPFAM" id="SSF46626">
    <property type="entry name" value="Cytochrome c"/>
    <property type="match status" value="1"/>
</dbReference>
<dbReference type="RefSeq" id="WP_097000539.1">
    <property type="nucleotide sequence ID" value="NZ_OBEI01000005.1"/>
</dbReference>
<evidence type="ECO:0000313" key="8">
    <source>
        <dbReference type="Proteomes" id="UP000219036"/>
    </source>
</evidence>
<reference evidence="8" key="1">
    <citation type="submission" date="2017-09" db="EMBL/GenBank/DDBJ databases">
        <authorList>
            <person name="Varghese N."/>
            <person name="Submissions S."/>
        </authorList>
    </citation>
    <scope>NUCLEOTIDE SEQUENCE [LARGE SCALE GENOMIC DNA]</scope>
    <source>
        <strain evidence="8">DSM 15103</strain>
    </source>
</reference>
<evidence type="ECO:0000259" key="6">
    <source>
        <dbReference type="PROSITE" id="PS51007"/>
    </source>
</evidence>
<evidence type="ECO:0000256" key="4">
    <source>
        <dbReference type="PROSITE-ProRule" id="PRU00433"/>
    </source>
</evidence>
<evidence type="ECO:0000256" key="1">
    <source>
        <dbReference type="ARBA" id="ARBA00022617"/>
    </source>
</evidence>
<protein>
    <submittedName>
        <fullName evidence="7">Cytochrome c551/c552</fullName>
    </submittedName>
</protein>
<sequence length="132" mass="15476">MKKLIIILLGITFSFNTYAGGISLEDVNKDPILKGKFLAKHCSWCHDINKKLVAPPFKVILERYKNVPEETLKKQFFEAIKNGSRGKWADWMKKNLKIKMGKLDEMYMPPQKPYYNDEEIKLIVNWLLSLKK</sequence>
<name>A0A285NI43_9AQUI</name>
<keyword evidence="5" id="KW-0732">Signal</keyword>
<dbReference type="InterPro" id="IPR036909">
    <property type="entry name" value="Cyt_c-like_dom_sf"/>
</dbReference>
<evidence type="ECO:0000256" key="2">
    <source>
        <dbReference type="ARBA" id="ARBA00022723"/>
    </source>
</evidence>
<dbReference type="Pfam" id="PF00034">
    <property type="entry name" value="Cytochrom_C"/>
    <property type="match status" value="1"/>
</dbReference>
<feature type="chain" id="PRO_5012944861" evidence="5">
    <location>
        <begin position="20"/>
        <end position="132"/>
    </location>
</feature>
<evidence type="ECO:0000313" key="7">
    <source>
        <dbReference type="EMBL" id="SNZ08647.1"/>
    </source>
</evidence>
<dbReference type="GO" id="GO:0009055">
    <property type="term" value="F:electron transfer activity"/>
    <property type="evidence" value="ECO:0007669"/>
    <property type="project" value="InterPro"/>
</dbReference>
<feature type="signal peptide" evidence="5">
    <location>
        <begin position="1"/>
        <end position="19"/>
    </location>
</feature>
<dbReference type="InterPro" id="IPR009056">
    <property type="entry name" value="Cyt_c-like_dom"/>
</dbReference>
<feature type="domain" description="Cytochrome c" evidence="6">
    <location>
        <begin position="30"/>
        <end position="131"/>
    </location>
</feature>
<gene>
    <name evidence="7" type="ORF">SAMN06265182_1372</name>
</gene>
<dbReference type="EMBL" id="OBEI01000005">
    <property type="protein sequence ID" value="SNZ08647.1"/>
    <property type="molecule type" value="Genomic_DNA"/>
</dbReference>
<dbReference type="OrthoDB" id="9811281at2"/>
<keyword evidence="2 4" id="KW-0479">Metal-binding</keyword>
<organism evidence="7 8">
    <name type="scientific">Persephonella hydrogeniphila</name>
    <dbReference type="NCBI Taxonomy" id="198703"/>
    <lineage>
        <taxon>Bacteria</taxon>
        <taxon>Pseudomonadati</taxon>
        <taxon>Aquificota</taxon>
        <taxon>Aquificia</taxon>
        <taxon>Aquificales</taxon>
        <taxon>Hydrogenothermaceae</taxon>
        <taxon>Persephonella</taxon>
    </lineage>
</organism>
<dbReference type="GO" id="GO:0020037">
    <property type="term" value="F:heme binding"/>
    <property type="evidence" value="ECO:0007669"/>
    <property type="project" value="InterPro"/>
</dbReference>
<accession>A0A285NI43</accession>
<dbReference type="Proteomes" id="UP000219036">
    <property type="component" value="Unassembled WGS sequence"/>
</dbReference>
<keyword evidence="8" id="KW-1185">Reference proteome</keyword>